<dbReference type="PANTHER" id="PTHR46733">
    <property type="entry name" value="26.5 KDA HEAT SHOCK PROTEIN, MITOCHONDRIAL"/>
    <property type="match status" value="1"/>
</dbReference>
<proteinExistence type="inferred from homology"/>
<dbReference type="PANTHER" id="PTHR46733:SF2">
    <property type="entry name" value="25.3 KDA HEAT SHOCK PROTEIN, CHLOROPLASTIC-LIKE"/>
    <property type="match status" value="1"/>
</dbReference>
<dbReference type="Gene3D" id="2.60.40.790">
    <property type="match status" value="1"/>
</dbReference>
<dbReference type="Proteomes" id="UP000265515">
    <property type="component" value="Unassembled WGS sequence"/>
</dbReference>
<dbReference type="InterPro" id="IPR002068">
    <property type="entry name" value="A-crystallin/Hsp20_dom"/>
</dbReference>
<dbReference type="SUPFAM" id="SSF49764">
    <property type="entry name" value="HSP20-like chaperones"/>
    <property type="match status" value="1"/>
</dbReference>
<evidence type="ECO:0000256" key="2">
    <source>
        <dbReference type="PROSITE-ProRule" id="PRU00285"/>
    </source>
</evidence>
<feature type="domain" description="SHSP" evidence="5">
    <location>
        <begin position="366"/>
        <end position="480"/>
    </location>
</feature>
<keyword evidence="1" id="KW-0346">Stress response</keyword>
<dbReference type="CDD" id="cd06464">
    <property type="entry name" value="ACD_sHsps-like"/>
    <property type="match status" value="1"/>
</dbReference>
<dbReference type="Pfam" id="PF00011">
    <property type="entry name" value="HSP20"/>
    <property type="match status" value="1"/>
</dbReference>
<evidence type="ECO:0000256" key="3">
    <source>
        <dbReference type="RuleBase" id="RU003616"/>
    </source>
</evidence>
<dbReference type="OrthoDB" id="1431247at2759"/>
<comment type="similarity">
    <text evidence="2 3">Belongs to the small heat shock protein (HSP20) family.</text>
</comment>
<feature type="region of interest" description="Disordered" evidence="4">
    <location>
        <begin position="201"/>
        <end position="305"/>
    </location>
</feature>
<protein>
    <recommendedName>
        <fullName evidence="5">SHSP domain-containing protein</fullName>
    </recommendedName>
</protein>
<evidence type="ECO:0000256" key="1">
    <source>
        <dbReference type="ARBA" id="ARBA00023016"/>
    </source>
</evidence>
<organism evidence="6 7">
    <name type="scientific">Chara braunii</name>
    <name type="common">Braun's stonewort</name>
    <dbReference type="NCBI Taxonomy" id="69332"/>
    <lineage>
        <taxon>Eukaryota</taxon>
        <taxon>Viridiplantae</taxon>
        <taxon>Streptophyta</taxon>
        <taxon>Charophyceae</taxon>
        <taxon>Charales</taxon>
        <taxon>Characeae</taxon>
        <taxon>Chara</taxon>
    </lineage>
</organism>
<dbReference type="Gramene" id="GBG89674">
    <property type="protein sequence ID" value="GBG89674"/>
    <property type="gene ID" value="CBR_g49527"/>
</dbReference>
<dbReference type="InterPro" id="IPR008978">
    <property type="entry name" value="HSP20-like_chaperone"/>
</dbReference>
<evidence type="ECO:0000313" key="7">
    <source>
        <dbReference type="Proteomes" id="UP000265515"/>
    </source>
</evidence>
<accession>A0A388M505</accession>
<reference evidence="6 7" key="1">
    <citation type="journal article" date="2018" name="Cell">
        <title>The Chara Genome: Secondary Complexity and Implications for Plant Terrestrialization.</title>
        <authorList>
            <person name="Nishiyama T."/>
            <person name="Sakayama H."/>
            <person name="Vries J.D."/>
            <person name="Buschmann H."/>
            <person name="Saint-Marcoux D."/>
            <person name="Ullrich K.K."/>
            <person name="Haas F.B."/>
            <person name="Vanderstraeten L."/>
            <person name="Becker D."/>
            <person name="Lang D."/>
            <person name="Vosolsobe S."/>
            <person name="Rombauts S."/>
            <person name="Wilhelmsson P.K.I."/>
            <person name="Janitza P."/>
            <person name="Kern R."/>
            <person name="Heyl A."/>
            <person name="Rumpler F."/>
            <person name="Villalobos L.I.A.C."/>
            <person name="Clay J.M."/>
            <person name="Skokan R."/>
            <person name="Toyoda A."/>
            <person name="Suzuki Y."/>
            <person name="Kagoshima H."/>
            <person name="Schijlen E."/>
            <person name="Tajeshwar N."/>
            <person name="Catarino B."/>
            <person name="Hetherington A.J."/>
            <person name="Saltykova A."/>
            <person name="Bonnot C."/>
            <person name="Breuninger H."/>
            <person name="Symeonidi A."/>
            <person name="Radhakrishnan G.V."/>
            <person name="Van Nieuwerburgh F."/>
            <person name="Deforce D."/>
            <person name="Chang C."/>
            <person name="Karol K.G."/>
            <person name="Hedrich R."/>
            <person name="Ulvskov P."/>
            <person name="Glockner G."/>
            <person name="Delwiche C.F."/>
            <person name="Petrasek J."/>
            <person name="Van de Peer Y."/>
            <person name="Friml J."/>
            <person name="Beilby M."/>
            <person name="Dolan L."/>
            <person name="Kohara Y."/>
            <person name="Sugano S."/>
            <person name="Fujiyama A."/>
            <person name="Delaux P.-M."/>
            <person name="Quint M."/>
            <person name="TheiBen G."/>
            <person name="Hagemann M."/>
            <person name="Harholt J."/>
            <person name="Dunand C."/>
            <person name="Zachgo S."/>
            <person name="Langdale J."/>
            <person name="Maumus F."/>
            <person name="Straeten D.V.D."/>
            <person name="Gould S.B."/>
            <person name="Rensing S.A."/>
        </authorList>
    </citation>
    <scope>NUCLEOTIDE SEQUENCE [LARGE SCALE GENOMIC DNA]</scope>
    <source>
        <strain evidence="6 7">S276</strain>
    </source>
</reference>
<evidence type="ECO:0000256" key="4">
    <source>
        <dbReference type="SAM" id="MobiDB-lite"/>
    </source>
</evidence>
<gene>
    <name evidence="6" type="ORF">CBR_g49527</name>
</gene>
<sequence length="480" mass="50586">MGYWRGAGCEGKFGCRSDKLWGCEGGGSCLGGEVQSWSAESGVRGVCSLAMYLWEWREWRKWGFCGLACAQQYLSIDFSALWRCCAGDLLSRAGTSSLRIKRGDREFWLRLRSQRLARHGEFISDQLVEHSAVAPGDGCGGWMEEQRASAPCSFDVGTGIPFRELLTWGPQQDTWRHERPERLVPLYDADGATLARSFGARAQAQGKEGGSTGGSQRDARGGDASRAGGAGSTAGAAGSAGGAGSTGQGSGTAGGGAGATSGTGTTGGGGAGTTSGAGTTGRTGSSGAGAGTTGATSGTDLTTRGLGGRGLSRAIDRPGLFGGLAGPLDLWTSPATSVRQMMDLMDRLTDDTSLGRSGVGRLMGDQIRGSTRLPLEWRETDDKFLFRMDMPGVKKEEVKVRVEGENTLVVNAEHHRRADEGEHVEDGDRIESEARYSSRISLPDHVKANEIRADFKDGVLHVVIPKEKAPERRVVDVSIS</sequence>
<keyword evidence="7" id="KW-1185">Reference proteome</keyword>
<dbReference type="AlphaFoldDB" id="A0A388M505"/>
<dbReference type="STRING" id="69332.A0A388M505"/>
<dbReference type="InterPro" id="IPR044587">
    <property type="entry name" value="HSP21-like"/>
</dbReference>
<evidence type="ECO:0000259" key="5">
    <source>
        <dbReference type="PROSITE" id="PS01031"/>
    </source>
</evidence>
<dbReference type="GO" id="GO:0009408">
    <property type="term" value="P:response to heat"/>
    <property type="evidence" value="ECO:0007669"/>
    <property type="project" value="InterPro"/>
</dbReference>
<dbReference type="PROSITE" id="PS01031">
    <property type="entry name" value="SHSP"/>
    <property type="match status" value="1"/>
</dbReference>
<comment type="caution">
    <text evidence="6">The sequence shown here is derived from an EMBL/GenBank/DDBJ whole genome shotgun (WGS) entry which is preliminary data.</text>
</comment>
<name>A0A388M505_CHABU</name>
<feature type="compositionally biased region" description="Low complexity" evidence="4">
    <location>
        <begin position="293"/>
        <end position="304"/>
    </location>
</feature>
<feature type="compositionally biased region" description="Gly residues" evidence="4">
    <location>
        <begin position="228"/>
        <end position="292"/>
    </location>
</feature>
<dbReference type="EMBL" id="BFEA01000753">
    <property type="protein sequence ID" value="GBG89674.1"/>
    <property type="molecule type" value="Genomic_DNA"/>
</dbReference>
<evidence type="ECO:0000313" key="6">
    <source>
        <dbReference type="EMBL" id="GBG89674.1"/>
    </source>
</evidence>